<name>A0AAQ4FC40_AMBAM</name>
<accession>A0AAQ4FC40</accession>
<evidence type="ECO:0000313" key="2">
    <source>
        <dbReference type="EMBL" id="KAK8784797.1"/>
    </source>
</evidence>
<feature type="region of interest" description="Disordered" evidence="1">
    <location>
        <begin position="30"/>
        <end position="68"/>
    </location>
</feature>
<proteinExistence type="predicted"/>
<dbReference type="AlphaFoldDB" id="A0AAQ4FC40"/>
<organism evidence="2 3">
    <name type="scientific">Amblyomma americanum</name>
    <name type="common">Lone star tick</name>
    <dbReference type="NCBI Taxonomy" id="6943"/>
    <lineage>
        <taxon>Eukaryota</taxon>
        <taxon>Metazoa</taxon>
        <taxon>Ecdysozoa</taxon>
        <taxon>Arthropoda</taxon>
        <taxon>Chelicerata</taxon>
        <taxon>Arachnida</taxon>
        <taxon>Acari</taxon>
        <taxon>Parasitiformes</taxon>
        <taxon>Ixodida</taxon>
        <taxon>Ixodoidea</taxon>
        <taxon>Ixodidae</taxon>
        <taxon>Amblyomminae</taxon>
        <taxon>Amblyomma</taxon>
    </lineage>
</organism>
<comment type="caution">
    <text evidence="2">The sequence shown here is derived from an EMBL/GenBank/DDBJ whole genome shotgun (WGS) entry which is preliminary data.</text>
</comment>
<keyword evidence="3" id="KW-1185">Reference proteome</keyword>
<evidence type="ECO:0000256" key="1">
    <source>
        <dbReference type="SAM" id="MobiDB-lite"/>
    </source>
</evidence>
<dbReference type="EMBL" id="JARKHS020004261">
    <property type="protein sequence ID" value="KAK8784797.1"/>
    <property type="molecule type" value="Genomic_DNA"/>
</dbReference>
<reference evidence="2 3" key="1">
    <citation type="journal article" date="2023" name="Arcadia Sci">
        <title>De novo assembly of a long-read Amblyomma americanum tick genome.</title>
        <authorList>
            <person name="Chou S."/>
            <person name="Poskanzer K.E."/>
            <person name="Rollins M."/>
            <person name="Thuy-Boun P.S."/>
        </authorList>
    </citation>
    <scope>NUCLEOTIDE SEQUENCE [LARGE SCALE GENOMIC DNA]</scope>
    <source>
        <strain evidence="2">F_SG_1</strain>
        <tissue evidence="2">Salivary glands</tissue>
    </source>
</reference>
<gene>
    <name evidence="2" type="ORF">V5799_008842</name>
</gene>
<evidence type="ECO:0000313" key="3">
    <source>
        <dbReference type="Proteomes" id="UP001321473"/>
    </source>
</evidence>
<protein>
    <submittedName>
        <fullName evidence="2">Uncharacterized protein</fullName>
    </submittedName>
</protein>
<dbReference type="Proteomes" id="UP001321473">
    <property type="component" value="Unassembled WGS sequence"/>
</dbReference>
<sequence length="148" mass="16507">MALAKETSYDEEARTSRNAPDCLEWLRGALAPEGSNPQSSKRRQAGNKVARETWSPPQQHRKRRKNSTTLPCADDFVADSCSVVLFLLIKPCGHLYSFSNQEESKFRTLETDYFVECCMESQASSQVRFLSFSINNADASSSPSDSNG</sequence>